<feature type="region of interest" description="Disordered" evidence="1">
    <location>
        <begin position="262"/>
        <end position="285"/>
    </location>
</feature>
<sequence>MPITPFREKMKRVFSRSGSGSHSAPSSSQTSKDPKNQKPSSSNSGYWSKQTRNANKPGGIKVPIVKPGKLKYRSNGKPKIELYKAHEVPRSKYRGPFDEAHIQRLAAYSIPNAMLPANRPRSMLSEYSPTGTRAPPSRCGSVESDGEVARYAINDAVGVAYHQYNPMTPEDASDAELIPPSTSAMLTTTSLFDQADLDGRRNVSYSTRAPTLHPADGNLSSSTLLTLQTQDTLPSQPDSIPAVFTTHLNPFSSESEKAVVVSPSTSRPVPSEELSSALNAIKLRS</sequence>
<feature type="compositionally biased region" description="Low complexity" evidence="1">
    <location>
        <begin position="262"/>
        <end position="271"/>
    </location>
</feature>
<dbReference type="AlphaFoldDB" id="A0A1B7NXZ3"/>
<feature type="region of interest" description="Disordered" evidence="1">
    <location>
        <begin position="1"/>
        <end position="73"/>
    </location>
</feature>
<dbReference type="Proteomes" id="UP000091918">
    <property type="component" value="Unassembled WGS sequence"/>
</dbReference>
<protein>
    <submittedName>
        <fullName evidence="2">Uncharacterized protein</fullName>
    </submittedName>
</protein>
<accession>A0A1B7NXZ3</accession>
<keyword evidence="3" id="KW-1185">Reference proteome</keyword>
<comment type="caution">
    <text evidence="2">The sequence shown here is derived from an EMBL/GenBank/DDBJ whole genome shotgun (WGS) entry which is preliminary data.</text>
</comment>
<proteinExistence type="predicted"/>
<feature type="compositionally biased region" description="Low complexity" evidence="1">
    <location>
        <begin position="15"/>
        <end position="31"/>
    </location>
</feature>
<dbReference type="OrthoDB" id="5408144at2759"/>
<organism evidence="2 3">
    <name type="scientific">Emergomyces africanus</name>
    <dbReference type="NCBI Taxonomy" id="1955775"/>
    <lineage>
        <taxon>Eukaryota</taxon>
        <taxon>Fungi</taxon>
        <taxon>Dikarya</taxon>
        <taxon>Ascomycota</taxon>
        <taxon>Pezizomycotina</taxon>
        <taxon>Eurotiomycetes</taxon>
        <taxon>Eurotiomycetidae</taxon>
        <taxon>Onygenales</taxon>
        <taxon>Ajellomycetaceae</taxon>
        <taxon>Emergomyces</taxon>
    </lineage>
</organism>
<gene>
    <name evidence="2" type="ORF">ACJ72_04019</name>
</gene>
<feature type="compositionally biased region" description="Polar residues" evidence="1">
    <location>
        <begin position="37"/>
        <end position="54"/>
    </location>
</feature>
<name>A0A1B7NXZ3_9EURO</name>
<evidence type="ECO:0000313" key="3">
    <source>
        <dbReference type="Proteomes" id="UP000091918"/>
    </source>
</evidence>
<dbReference type="EMBL" id="LGUA01000437">
    <property type="protein sequence ID" value="OAX81640.1"/>
    <property type="molecule type" value="Genomic_DNA"/>
</dbReference>
<reference evidence="2 3" key="1">
    <citation type="submission" date="2015-07" db="EMBL/GenBank/DDBJ databases">
        <title>Emmonsia species relationships and genome sequence.</title>
        <authorList>
            <person name="Cuomo C.A."/>
            <person name="Schwartz I.S."/>
            <person name="Kenyon C."/>
            <person name="de Hoog G.S."/>
            <person name="Govender N.P."/>
            <person name="Botha A."/>
            <person name="Moreno L."/>
            <person name="de Vries M."/>
            <person name="Munoz J.F."/>
            <person name="Stielow J.B."/>
        </authorList>
    </citation>
    <scope>NUCLEOTIDE SEQUENCE [LARGE SCALE GENOMIC DNA]</scope>
    <source>
        <strain evidence="2 3">CBS 136260</strain>
    </source>
</reference>
<evidence type="ECO:0000313" key="2">
    <source>
        <dbReference type="EMBL" id="OAX81640.1"/>
    </source>
</evidence>
<evidence type="ECO:0000256" key="1">
    <source>
        <dbReference type="SAM" id="MobiDB-lite"/>
    </source>
</evidence>